<evidence type="ECO:0000256" key="6">
    <source>
        <dbReference type="ARBA" id="ARBA00022989"/>
    </source>
</evidence>
<evidence type="ECO:0000313" key="11">
    <source>
        <dbReference type="Proteomes" id="UP000549457"/>
    </source>
</evidence>
<dbReference type="Proteomes" id="UP000549457">
    <property type="component" value="Unassembled WGS sequence"/>
</dbReference>
<feature type="compositionally biased region" description="Basic and acidic residues" evidence="8">
    <location>
        <begin position="1"/>
        <end position="20"/>
    </location>
</feature>
<sequence>MSPRPPSDRPDQRSPDKPFADKPFVLTADDLAPTTMTPSEAPPPPDDDLPPQGDAMLTVTRLAARKRRGGLLWTVAASLVTLVVSVTAYDYLMNLLVRYPTVGMVALALTGLFAVLVVLQLFREIWAFRRLARIDSFRTDAAAALGDQDREAALALSRRLGGFYGGRTELRWALARLEETREEVLDADAILDLTERMLFAPLDAAARREIEAAARTVAAATAVIPLALVDVLAATSQNLRMIRRVAEVYGAHAGFFGSWRLLRTVATHLLATGLVSAGDDLIGSVAGGHVLARLSRRFGEGMVNGALTARVGIAAMDVCRPLPFSALPRPKVTNVISRALTGLFERK</sequence>
<dbReference type="AlphaFoldDB" id="A0A840SHB9"/>
<keyword evidence="11" id="KW-1185">Reference proteome</keyword>
<feature type="transmembrane region" description="Helical" evidence="9">
    <location>
        <begin position="101"/>
        <end position="122"/>
    </location>
</feature>
<comment type="caution">
    <text evidence="10">The sequence shown here is derived from an EMBL/GenBank/DDBJ whole genome shotgun (WGS) entry which is preliminary data.</text>
</comment>
<dbReference type="EMBL" id="JACHFM010000001">
    <property type="protein sequence ID" value="MBB5220324.1"/>
    <property type="molecule type" value="Genomic_DNA"/>
</dbReference>
<dbReference type="GO" id="GO:0005886">
    <property type="term" value="C:plasma membrane"/>
    <property type="evidence" value="ECO:0007669"/>
    <property type="project" value="UniProtKB-SubCell"/>
</dbReference>
<evidence type="ECO:0000256" key="5">
    <source>
        <dbReference type="ARBA" id="ARBA00022692"/>
    </source>
</evidence>
<evidence type="ECO:0000256" key="9">
    <source>
        <dbReference type="SAM" id="Phobius"/>
    </source>
</evidence>
<name>A0A840SHB9_9RHOB</name>
<evidence type="ECO:0000256" key="7">
    <source>
        <dbReference type="ARBA" id="ARBA00023136"/>
    </source>
</evidence>
<feature type="region of interest" description="Disordered" evidence="8">
    <location>
        <begin position="1"/>
        <end position="53"/>
    </location>
</feature>
<evidence type="ECO:0000313" key="10">
    <source>
        <dbReference type="EMBL" id="MBB5220324.1"/>
    </source>
</evidence>
<dbReference type="NCBIfam" id="TIGR01620">
    <property type="entry name" value="hyp_HI0043"/>
    <property type="match status" value="1"/>
</dbReference>
<gene>
    <name evidence="10" type="ORF">HNP73_000245</name>
</gene>
<accession>A0A840SHB9</accession>
<dbReference type="PANTHER" id="PTHR39342:SF1">
    <property type="entry name" value="UPF0283 MEMBRANE PROTEIN YCJF"/>
    <property type="match status" value="1"/>
</dbReference>
<organism evidence="10 11">
    <name type="scientific">Amaricoccus macauensis</name>
    <dbReference type="NCBI Taxonomy" id="57001"/>
    <lineage>
        <taxon>Bacteria</taxon>
        <taxon>Pseudomonadati</taxon>
        <taxon>Pseudomonadota</taxon>
        <taxon>Alphaproteobacteria</taxon>
        <taxon>Rhodobacterales</taxon>
        <taxon>Paracoccaceae</taxon>
        <taxon>Amaricoccus</taxon>
    </lineage>
</organism>
<keyword evidence="3" id="KW-1003">Cell membrane</keyword>
<dbReference type="Pfam" id="PF05128">
    <property type="entry name" value="DUF697"/>
    <property type="match status" value="1"/>
</dbReference>
<keyword evidence="7 9" id="KW-0472">Membrane</keyword>
<reference evidence="10 11" key="1">
    <citation type="submission" date="2020-08" db="EMBL/GenBank/DDBJ databases">
        <title>Genomic Encyclopedia of Type Strains, Phase IV (KMG-IV): sequencing the most valuable type-strain genomes for metagenomic binning, comparative biology and taxonomic classification.</title>
        <authorList>
            <person name="Goeker M."/>
        </authorList>
    </citation>
    <scope>NUCLEOTIDE SEQUENCE [LARGE SCALE GENOMIC DNA]</scope>
    <source>
        <strain evidence="10 11">DSM 101730</strain>
    </source>
</reference>
<comment type="similarity">
    <text evidence="2">Belongs to the UPF0283 family.</text>
</comment>
<evidence type="ECO:0000256" key="4">
    <source>
        <dbReference type="ARBA" id="ARBA00022519"/>
    </source>
</evidence>
<proteinExistence type="inferred from homology"/>
<feature type="transmembrane region" description="Helical" evidence="9">
    <location>
        <begin position="70"/>
        <end position="89"/>
    </location>
</feature>
<evidence type="ECO:0000256" key="2">
    <source>
        <dbReference type="ARBA" id="ARBA00008255"/>
    </source>
</evidence>
<keyword evidence="4" id="KW-0997">Cell inner membrane</keyword>
<protein>
    <submittedName>
        <fullName evidence="10">Putative membrane protein</fullName>
    </submittedName>
</protein>
<evidence type="ECO:0000256" key="1">
    <source>
        <dbReference type="ARBA" id="ARBA00004429"/>
    </source>
</evidence>
<dbReference type="PANTHER" id="PTHR39342">
    <property type="entry name" value="UPF0283 MEMBRANE PROTEIN YCJF"/>
    <property type="match status" value="1"/>
</dbReference>
<evidence type="ECO:0000256" key="8">
    <source>
        <dbReference type="SAM" id="MobiDB-lite"/>
    </source>
</evidence>
<evidence type="ECO:0000256" key="3">
    <source>
        <dbReference type="ARBA" id="ARBA00022475"/>
    </source>
</evidence>
<keyword evidence="6 9" id="KW-1133">Transmembrane helix</keyword>
<comment type="subcellular location">
    <subcellularLocation>
        <location evidence="1">Cell inner membrane</location>
        <topology evidence="1">Multi-pass membrane protein</topology>
    </subcellularLocation>
</comment>
<dbReference type="InterPro" id="IPR021147">
    <property type="entry name" value="DUF697"/>
</dbReference>
<dbReference type="InterPro" id="IPR006507">
    <property type="entry name" value="UPF0283"/>
</dbReference>
<keyword evidence="5 9" id="KW-0812">Transmembrane</keyword>
<dbReference type="RefSeq" id="WP_246399451.1">
    <property type="nucleotide sequence ID" value="NZ_JACHFM010000001.1"/>
</dbReference>